<evidence type="ECO:0000259" key="7">
    <source>
        <dbReference type="PROSITE" id="PS50011"/>
    </source>
</evidence>
<dbReference type="EMBL" id="CAJNYV010002729">
    <property type="protein sequence ID" value="CAF3497034.1"/>
    <property type="molecule type" value="Genomic_DNA"/>
</dbReference>
<dbReference type="GO" id="GO:0005524">
    <property type="term" value="F:ATP binding"/>
    <property type="evidence" value="ECO:0007669"/>
    <property type="project" value="UniProtKB-KW"/>
</dbReference>
<feature type="transmembrane region" description="Helical" evidence="6">
    <location>
        <begin position="31"/>
        <end position="48"/>
    </location>
</feature>
<evidence type="ECO:0000256" key="1">
    <source>
        <dbReference type="ARBA" id="ARBA00022679"/>
    </source>
</evidence>
<feature type="region of interest" description="Disordered" evidence="5">
    <location>
        <begin position="408"/>
        <end position="442"/>
    </location>
</feature>
<dbReference type="GO" id="GO:0010506">
    <property type="term" value="P:regulation of autophagy"/>
    <property type="evidence" value="ECO:0007669"/>
    <property type="project" value="InterPro"/>
</dbReference>
<keyword evidence="6" id="KW-0472">Membrane</keyword>
<dbReference type="Pfam" id="PF00069">
    <property type="entry name" value="Pkinase"/>
    <property type="match status" value="1"/>
</dbReference>
<gene>
    <name evidence="8" type="ORF">KIK155_LOCUS15535</name>
</gene>
<feature type="transmembrane region" description="Helical" evidence="6">
    <location>
        <begin position="134"/>
        <end position="154"/>
    </location>
</feature>
<dbReference type="PANTHER" id="PTHR24348">
    <property type="entry name" value="SERINE/THREONINE-PROTEIN KINASE UNC-51-RELATED"/>
    <property type="match status" value="1"/>
</dbReference>
<keyword evidence="4" id="KW-0067">ATP-binding</keyword>
<feature type="domain" description="Protein kinase" evidence="7">
    <location>
        <begin position="60"/>
        <end position="397"/>
    </location>
</feature>
<keyword evidence="6" id="KW-1133">Transmembrane helix</keyword>
<dbReference type="InterPro" id="IPR011009">
    <property type="entry name" value="Kinase-like_dom_sf"/>
</dbReference>
<dbReference type="InterPro" id="IPR000719">
    <property type="entry name" value="Prot_kinase_dom"/>
</dbReference>
<evidence type="ECO:0000256" key="4">
    <source>
        <dbReference type="ARBA" id="ARBA00022840"/>
    </source>
</evidence>
<name>A0A818GZR0_9BILA</name>
<dbReference type="Gene3D" id="1.10.510.10">
    <property type="entry name" value="Transferase(Phosphotransferase) domain 1"/>
    <property type="match status" value="1"/>
</dbReference>
<dbReference type="AlphaFoldDB" id="A0A818GZR0"/>
<feature type="transmembrane region" description="Helical" evidence="6">
    <location>
        <begin position="54"/>
        <end position="71"/>
    </location>
</feature>
<comment type="caution">
    <text evidence="8">The sequence shown here is derived from an EMBL/GenBank/DDBJ whole genome shotgun (WGS) entry which is preliminary data.</text>
</comment>
<evidence type="ECO:0000256" key="2">
    <source>
        <dbReference type="ARBA" id="ARBA00022741"/>
    </source>
</evidence>
<evidence type="ECO:0000313" key="8">
    <source>
        <dbReference type="EMBL" id="CAF3497034.1"/>
    </source>
</evidence>
<sequence length="478" mass="56340">MLVTNETYVPLYLQLLPAEDKQMSCIINMRLWLFIHSITTFFIQFFFFEAYLVLFLYCCVFFLFSPGFRNFARIIKESIRWWTYKEEQKYWYGFILLIKQIVLLFVYILFAFLFKLLGLVNNDYPITYMNFYRWFVEASTVSYVLYGSFCVHYIGYVDEFLDIYQVCYVIEILLKVPLFMFMRYGENQSDFFLNDIEASFVNLDKILPTNPKISRSYLQDVSLGQNTVRLDNILKVCDFGLSKYEFESEYDETPNFSAPEVLISQEQHYQPQADIWSIGAILYYMAYGKQPNWNPENRAWEPPYGHQPVQDPLVRDLLMKALQYYPEDPDGDAGQLNKTTRRQCKTLCKSIRSKNRQQKPLVIVFYFDKGDVVISPCKRRMPRSKIEENNLDESNLVDISNEIYRLNVNSPDHNNASPVHNDASPDHNDDSSVHNDASPDRYDASVDINMSLEDNQIIITLQNERKKLWTTSIAKSIK</sequence>
<reference evidence="8" key="1">
    <citation type="submission" date="2021-02" db="EMBL/GenBank/DDBJ databases">
        <authorList>
            <person name="Nowell W R."/>
        </authorList>
    </citation>
    <scope>NUCLEOTIDE SEQUENCE</scope>
</reference>
<feature type="transmembrane region" description="Helical" evidence="6">
    <location>
        <begin position="166"/>
        <end position="184"/>
    </location>
</feature>
<dbReference type="SUPFAM" id="SSF56112">
    <property type="entry name" value="Protein kinase-like (PK-like)"/>
    <property type="match status" value="1"/>
</dbReference>
<evidence type="ECO:0000256" key="5">
    <source>
        <dbReference type="SAM" id="MobiDB-lite"/>
    </source>
</evidence>
<dbReference type="PANTHER" id="PTHR24348:SF22">
    <property type="entry name" value="NON-SPECIFIC SERINE_THREONINE PROTEIN KINASE"/>
    <property type="match status" value="1"/>
</dbReference>
<protein>
    <recommendedName>
        <fullName evidence="7">Protein kinase domain-containing protein</fullName>
    </recommendedName>
</protein>
<dbReference type="GO" id="GO:0000407">
    <property type="term" value="C:phagophore assembly site"/>
    <property type="evidence" value="ECO:0007669"/>
    <property type="project" value="TreeGrafter"/>
</dbReference>
<evidence type="ECO:0000256" key="6">
    <source>
        <dbReference type="SAM" id="Phobius"/>
    </source>
</evidence>
<keyword evidence="1" id="KW-0808">Transferase</keyword>
<feature type="compositionally biased region" description="Basic and acidic residues" evidence="5">
    <location>
        <begin position="423"/>
        <end position="442"/>
    </location>
</feature>
<evidence type="ECO:0000313" key="9">
    <source>
        <dbReference type="Proteomes" id="UP000663865"/>
    </source>
</evidence>
<dbReference type="GO" id="GO:0004674">
    <property type="term" value="F:protein serine/threonine kinase activity"/>
    <property type="evidence" value="ECO:0007669"/>
    <property type="project" value="InterPro"/>
</dbReference>
<feature type="compositionally biased region" description="Polar residues" evidence="5">
    <location>
        <begin position="408"/>
        <end position="418"/>
    </location>
</feature>
<proteinExistence type="predicted"/>
<accession>A0A818GZR0</accession>
<dbReference type="Proteomes" id="UP000663865">
    <property type="component" value="Unassembled WGS sequence"/>
</dbReference>
<dbReference type="SMART" id="SM00220">
    <property type="entry name" value="S_TKc"/>
    <property type="match status" value="1"/>
</dbReference>
<dbReference type="GO" id="GO:0016020">
    <property type="term" value="C:membrane"/>
    <property type="evidence" value="ECO:0007669"/>
    <property type="project" value="TreeGrafter"/>
</dbReference>
<keyword evidence="2" id="KW-0547">Nucleotide-binding</keyword>
<keyword evidence="6" id="KW-0812">Transmembrane</keyword>
<feature type="transmembrane region" description="Helical" evidence="6">
    <location>
        <begin position="91"/>
        <end position="114"/>
    </location>
</feature>
<evidence type="ECO:0000256" key="3">
    <source>
        <dbReference type="ARBA" id="ARBA00022777"/>
    </source>
</evidence>
<dbReference type="GO" id="GO:0005776">
    <property type="term" value="C:autophagosome"/>
    <property type="evidence" value="ECO:0007669"/>
    <property type="project" value="TreeGrafter"/>
</dbReference>
<dbReference type="GO" id="GO:0000045">
    <property type="term" value="P:autophagosome assembly"/>
    <property type="evidence" value="ECO:0007669"/>
    <property type="project" value="TreeGrafter"/>
</dbReference>
<organism evidence="8 9">
    <name type="scientific">Rotaria socialis</name>
    <dbReference type="NCBI Taxonomy" id="392032"/>
    <lineage>
        <taxon>Eukaryota</taxon>
        <taxon>Metazoa</taxon>
        <taxon>Spiralia</taxon>
        <taxon>Gnathifera</taxon>
        <taxon>Rotifera</taxon>
        <taxon>Eurotatoria</taxon>
        <taxon>Bdelloidea</taxon>
        <taxon>Philodinida</taxon>
        <taxon>Philodinidae</taxon>
        <taxon>Rotaria</taxon>
    </lineage>
</organism>
<dbReference type="PROSITE" id="PS50011">
    <property type="entry name" value="PROTEIN_KINASE_DOM"/>
    <property type="match status" value="1"/>
</dbReference>
<dbReference type="InterPro" id="IPR045269">
    <property type="entry name" value="Atg1-like"/>
</dbReference>
<dbReference type="GO" id="GO:0005829">
    <property type="term" value="C:cytosol"/>
    <property type="evidence" value="ECO:0007669"/>
    <property type="project" value="TreeGrafter"/>
</dbReference>
<keyword evidence="3" id="KW-0418">Kinase</keyword>